<dbReference type="EMBL" id="QJPH01000364">
    <property type="protein sequence ID" value="PZN76190.1"/>
    <property type="molecule type" value="Genomic_DNA"/>
</dbReference>
<evidence type="ECO:0000313" key="2">
    <source>
        <dbReference type="Proteomes" id="UP000249396"/>
    </source>
</evidence>
<sequence length="61" mass="6853">MPQFISPIMQTFLNRPVFSVIGFGLADSGRRMRFAKPFPLENIIAYDNARALFASMDKEAG</sequence>
<reference evidence="1 2" key="1">
    <citation type="journal article" date="2018" name="Aquat. Microb. Ecol.">
        <title>Gammaproteobacterial methanotrophs dominate.</title>
        <authorList>
            <person name="Rissanen A.J."/>
            <person name="Saarenheimo J."/>
            <person name="Tiirola M."/>
            <person name="Peura S."/>
            <person name="Aalto S.L."/>
            <person name="Karvinen A."/>
            <person name="Nykanen H."/>
        </authorList>
    </citation>
    <scope>NUCLEOTIDE SEQUENCE [LARGE SCALE GENOMIC DNA]</scope>
    <source>
        <strain evidence="1">AMbin10</strain>
    </source>
</reference>
<organism evidence="1 2">
    <name type="scientific">Candidatus Methylumidiphilus alinenensis</name>
    <dbReference type="NCBI Taxonomy" id="2202197"/>
    <lineage>
        <taxon>Bacteria</taxon>
        <taxon>Pseudomonadati</taxon>
        <taxon>Pseudomonadota</taxon>
        <taxon>Gammaproteobacteria</taxon>
        <taxon>Methylococcales</taxon>
        <taxon>Candidatus Methylumidiphilus</taxon>
    </lineage>
</organism>
<gene>
    <name evidence="1" type="ORF">DM484_17130</name>
</gene>
<protein>
    <submittedName>
        <fullName evidence="1">Uncharacterized protein</fullName>
    </submittedName>
</protein>
<evidence type="ECO:0000313" key="1">
    <source>
        <dbReference type="EMBL" id="PZN76190.1"/>
    </source>
</evidence>
<comment type="caution">
    <text evidence="1">The sequence shown here is derived from an EMBL/GenBank/DDBJ whole genome shotgun (WGS) entry which is preliminary data.</text>
</comment>
<name>A0A2W4SLL5_9GAMM</name>
<proteinExistence type="predicted"/>
<accession>A0A2W4SLL5</accession>
<dbReference type="AlphaFoldDB" id="A0A2W4SLL5"/>
<dbReference type="Proteomes" id="UP000249396">
    <property type="component" value="Unassembled WGS sequence"/>
</dbReference>